<dbReference type="Pfam" id="PF02310">
    <property type="entry name" value="B12-binding"/>
    <property type="match status" value="1"/>
</dbReference>
<protein>
    <submittedName>
        <fullName evidence="7">Cobalamin B12-binding domain-containing protein</fullName>
    </submittedName>
</protein>
<keyword evidence="2" id="KW-0949">S-adenosyl-L-methionine</keyword>
<evidence type="ECO:0000256" key="5">
    <source>
        <dbReference type="ARBA" id="ARBA00023014"/>
    </source>
</evidence>
<comment type="caution">
    <text evidence="7">The sequence shown here is derived from an EMBL/GenBank/DDBJ whole genome shotgun (WGS) entry which is preliminary data.</text>
</comment>
<dbReference type="AlphaFoldDB" id="A0A933S2E3"/>
<name>A0A933S2E3_RHOPL</name>
<dbReference type="PROSITE" id="PS51332">
    <property type="entry name" value="B12_BINDING"/>
    <property type="match status" value="1"/>
</dbReference>
<dbReference type="GO" id="GO:0051536">
    <property type="term" value="F:iron-sulfur cluster binding"/>
    <property type="evidence" value="ECO:0007669"/>
    <property type="project" value="UniProtKB-KW"/>
</dbReference>
<accession>A0A933S2E3</accession>
<dbReference type="EMBL" id="JACRJB010000067">
    <property type="protein sequence ID" value="MBI5132504.1"/>
    <property type="molecule type" value="Genomic_DNA"/>
</dbReference>
<dbReference type="InterPro" id="IPR058240">
    <property type="entry name" value="rSAM_sf"/>
</dbReference>
<dbReference type="SFLD" id="SFLDS00029">
    <property type="entry name" value="Radical_SAM"/>
    <property type="match status" value="1"/>
</dbReference>
<evidence type="ECO:0000256" key="4">
    <source>
        <dbReference type="ARBA" id="ARBA00023004"/>
    </source>
</evidence>
<sequence>MAKVLLINPTVREEDVPRHVPYGMALLAAIAIKAGHLVQVYDENAWRKGDAVTRQVLEADDWDLIGLGGITTAYGAIKKIVGMAREICPRAVITLGGGVLTSMPQDMMDFLPEVDVGVIGEAFVTFPEMLDMIDAGNRDWKKCNGTISRNAEGKLVLSPMRALIPELDVLPYPAWDLFPLEEVYFKNSESLYSEEGMMAQRRLDINGSLGCSLVCKFCFHLGIAGDMRYEEAKDGGVDVAFDRKGSYTRTIRYHSPEYIVKMVKHAYDTYKIDFIAFIDENLMTMDQYSGRTWLKEICRLWHEYGLAPKKNPDGTWTGVYWGGTSHASLCTQEILKIMREAGCSQLVYGYESFDQSVMKALGKGATPANNIRSFFWTLEAGIRPIPNQIIGFPNETFDSLRADMDAWQKLGIVVKPHFATPYPGSEWYTMYRQHILQQYKGDLERFILDLGDASKSSAIICHNFNAIELVGLRDMMMSFNWRRIDEYEKIWRINHRIPDGKPSTLYPGFAPHMTLDLPEPKLSLATAG</sequence>
<organism evidence="7 8">
    <name type="scientific">Rhodopseudomonas palustris</name>
    <dbReference type="NCBI Taxonomy" id="1076"/>
    <lineage>
        <taxon>Bacteria</taxon>
        <taxon>Pseudomonadati</taxon>
        <taxon>Pseudomonadota</taxon>
        <taxon>Alphaproteobacteria</taxon>
        <taxon>Hyphomicrobiales</taxon>
        <taxon>Nitrobacteraceae</taxon>
        <taxon>Rhodopseudomonas</taxon>
    </lineage>
</organism>
<proteinExistence type="predicted"/>
<dbReference type="GO" id="GO:0031419">
    <property type="term" value="F:cobalamin binding"/>
    <property type="evidence" value="ECO:0007669"/>
    <property type="project" value="InterPro"/>
</dbReference>
<evidence type="ECO:0000313" key="8">
    <source>
        <dbReference type="Proteomes" id="UP000782519"/>
    </source>
</evidence>
<evidence type="ECO:0000256" key="1">
    <source>
        <dbReference type="ARBA" id="ARBA00001966"/>
    </source>
</evidence>
<dbReference type="GO" id="GO:0046872">
    <property type="term" value="F:metal ion binding"/>
    <property type="evidence" value="ECO:0007669"/>
    <property type="project" value="UniProtKB-KW"/>
</dbReference>
<evidence type="ECO:0000256" key="3">
    <source>
        <dbReference type="ARBA" id="ARBA00022723"/>
    </source>
</evidence>
<dbReference type="InterPro" id="IPR051198">
    <property type="entry name" value="BchE-like"/>
</dbReference>
<evidence type="ECO:0000313" key="7">
    <source>
        <dbReference type="EMBL" id="MBI5132504.1"/>
    </source>
</evidence>
<comment type="cofactor">
    <cofactor evidence="1">
        <name>[4Fe-4S] cluster</name>
        <dbReference type="ChEBI" id="CHEBI:49883"/>
    </cofactor>
</comment>
<dbReference type="InterPro" id="IPR023404">
    <property type="entry name" value="rSAM_horseshoe"/>
</dbReference>
<dbReference type="PANTHER" id="PTHR43409">
    <property type="entry name" value="ANAEROBIC MAGNESIUM-PROTOPORPHYRIN IX MONOMETHYL ESTER CYCLASE-RELATED"/>
    <property type="match status" value="1"/>
</dbReference>
<dbReference type="InterPro" id="IPR006638">
    <property type="entry name" value="Elp3/MiaA/NifB-like_rSAM"/>
</dbReference>
<dbReference type="SMART" id="SM00729">
    <property type="entry name" value="Elp3"/>
    <property type="match status" value="1"/>
</dbReference>
<keyword evidence="3" id="KW-0479">Metal-binding</keyword>
<dbReference type="Proteomes" id="UP000782519">
    <property type="component" value="Unassembled WGS sequence"/>
</dbReference>
<feature type="domain" description="B12-binding" evidence="6">
    <location>
        <begin position="4"/>
        <end position="140"/>
    </location>
</feature>
<keyword evidence="4" id="KW-0408">Iron</keyword>
<gene>
    <name evidence="7" type="ORF">HZA66_23945</name>
</gene>
<keyword evidence="5" id="KW-0411">Iron-sulfur</keyword>
<evidence type="ECO:0000256" key="2">
    <source>
        <dbReference type="ARBA" id="ARBA00022691"/>
    </source>
</evidence>
<dbReference type="GO" id="GO:0003824">
    <property type="term" value="F:catalytic activity"/>
    <property type="evidence" value="ECO:0007669"/>
    <property type="project" value="InterPro"/>
</dbReference>
<dbReference type="Gene3D" id="3.80.30.20">
    <property type="entry name" value="tm_1862 like domain"/>
    <property type="match status" value="1"/>
</dbReference>
<dbReference type="PANTHER" id="PTHR43409:SF7">
    <property type="entry name" value="BLL1977 PROTEIN"/>
    <property type="match status" value="1"/>
</dbReference>
<dbReference type="Gene3D" id="3.40.50.280">
    <property type="entry name" value="Cobalamin-binding domain"/>
    <property type="match status" value="1"/>
</dbReference>
<dbReference type="Pfam" id="PF04055">
    <property type="entry name" value="Radical_SAM"/>
    <property type="match status" value="1"/>
</dbReference>
<dbReference type="InterPro" id="IPR006158">
    <property type="entry name" value="Cobalamin-bd"/>
</dbReference>
<evidence type="ECO:0000259" key="6">
    <source>
        <dbReference type="PROSITE" id="PS51332"/>
    </source>
</evidence>
<reference evidence="7" key="1">
    <citation type="submission" date="2020-07" db="EMBL/GenBank/DDBJ databases">
        <title>Huge and variable diversity of episymbiotic CPR bacteria and DPANN archaea in groundwater ecosystems.</title>
        <authorList>
            <person name="He C.Y."/>
            <person name="Keren R."/>
            <person name="Whittaker M."/>
            <person name="Farag I.F."/>
            <person name="Doudna J."/>
            <person name="Cate J.H.D."/>
            <person name="Banfield J.F."/>
        </authorList>
    </citation>
    <scope>NUCLEOTIDE SEQUENCE</scope>
    <source>
        <strain evidence="7">NC_groundwater_1818_Pr3_B-0.1um_66_35</strain>
    </source>
</reference>
<dbReference type="InterPro" id="IPR007197">
    <property type="entry name" value="rSAM"/>
</dbReference>
<dbReference type="SFLD" id="SFLDG01082">
    <property type="entry name" value="B12-binding_domain_containing"/>
    <property type="match status" value="1"/>
</dbReference>
<dbReference type="SUPFAM" id="SSF102114">
    <property type="entry name" value="Radical SAM enzymes"/>
    <property type="match status" value="1"/>
</dbReference>